<dbReference type="RefSeq" id="WP_331215482.1">
    <property type="nucleotide sequence ID" value="NZ_JAZGQK010000013.1"/>
</dbReference>
<name>A0ABU7RUL4_9ACTN</name>
<keyword evidence="3" id="KW-1185">Reference proteome</keyword>
<evidence type="ECO:0000313" key="3">
    <source>
        <dbReference type="Proteomes" id="UP001332243"/>
    </source>
</evidence>
<gene>
    <name evidence="2" type="ORF">V1633_16715</name>
</gene>
<accession>A0ABU7RUL4</accession>
<protein>
    <submittedName>
        <fullName evidence="2">Uncharacterized protein</fullName>
    </submittedName>
</protein>
<sequence>MADQRGEPAGEAGDGVEVRAAAAGVGEIDVFVVGEFVAGSHDPGGDPSGRRHPDCGRRGRPGAVDGEPVPQHPQAALVAAGQDLGVQVSGLVDAVGKALPQVGVERGEDAGSAAGIRADQRLGGGGMGVLTGGSDVHVEAAGGRADRQSFGS</sequence>
<organism evidence="2 3">
    <name type="scientific">Plantactinospora sonchi</name>
    <dbReference type="NCBI Taxonomy" id="1544735"/>
    <lineage>
        <taxon>Bacteria</taxon>
        <taxon>Bacillati</taxon>
        <taxon>Actinomycetota</taxon>
        <taxon>Actinomycetes</taxon>
        <taxon>Micromonosporales</taxon>
        <taxon>Micromonosporaceae</taxon>
        <taxon>Plantactinospora</taxon>
    </lineage>
</organism>
<feature type="compositionally biased region" description="Basic and acidic residues" evidence="1">
    <location>
        <begin position="48"/>
        <end position="57"/>
    </location>
</feature>
<comment type="caution">
    <text evidence="2">The sequence shown here is derived from an EMBL/GenBank/DDBJ whole genome shotgun (WGS) entry which is preliminary data.</text>
</comment>
<dbReference type="Proteomes" id="UP001332243">
    <property type="component" value="Unassembled WGS sequence"/>
</dbReference>
<dbReference type="EMBL" id="JAZGQK010000013">
    <property type="protein sequence ID" value="MEE6260135.1"/>
    <property type="molecule type" value="Genomic_DNA"/>
</dbReference>
<evidence type="ECO:0000313" key="2">
    <source>
        <dbReference type="EMBL" id="MEE6260135.1"/>
    </source>
</evidence>
<feature type="region of interest" description="Disordered" evidence="1">
    <location>
        <begin position="37"/>
        <end position="71"/>
    </location>
</feature>
<reference evidence="2 3" key="1">
    <citation type="submission" date="2024-01" db="EMBL/GenBank/DDBJ databases">
        <title>Genome insights into Plantactinospora sonchi sp. nov.</title>
        <authorList>
            <person name="Wang L."/>
        </authorList>
    </citation>
    <scope>NUCLEOTIDE SEQUENCE [LARGE SCALE GENOMIC DNA]</scope>
    <source>
        <strain evidence="2 3">NEAU-QY2</strain>
    </source>
</reference>
<proteinExistence type="predicted"/>
<evidence type="ECO:0000256" key="1">
    <source>
        <dbReference type="SAM" id="MobiDB-lite"/>
    </source>
</evidence>